<dbReference type="PANTHER" id="PTHR48207">
    <property type="entry name" value="SUCCINATE--HYDROXYMETHYLGLUTARATE COA-TRANSFERASE"/>
    <property type="match status" value="1"/>
</dbReference>
<sequence length="424" mass="45723">MPKQAALPLQDVKVLDLSRVLAGPWATMSLGDLGAEVWKIENIRGGDDTRAWSVPSYKGVSTYYLCANRGKNSIAVDLKAPEGRQIVLDLAARADVVVENFRAGTIDRLGIGYDALRSVNPGIILCSISGYGQTGPDRNRPGYDFIMQAESGLMSITGEKDGPPNRLGVAFADVVAGMVATQSILAALYQRKATGQGQKIDVALLETTLNMLINVGTGYLNAGTIPGRYGNAHPTVVPYQLFDAADDTFALAVGNDRMFKDLCEKVIDRPDLARDPRFLTSHQRALHRDDLLPILVEIFRQRDCASWIDACLRADVPAGQVKTVAEALDSPAVRARGVVQTLQHPELGPVALIRPAHGLAAQEGRAVKAPPLLGEDTRSGCKRCWVRRRPGCRHGGAPKGRACQRPPRAGEIRGGMIRAQPGRT</sequence>
<proteinExistence type="predicted"/>
<dbReference type="Proteomes" id="UP000249922">
    <property type="component" value="Chromosome"/>
</dbReference>
<evidence type="ECO:0000256" key="1">
    <source>
        <dbReference type="ARBA" id="ARBA00022679"/>
    </source>
</evidence>
<reference evidence="2 3" key="1">
    <citation type="submission" date="2018-06" db="EMBL/GenBank/DDBJ databases">
        <title>Complete genome sequence of Paracoccus mutanolyticus strain RSP-02 isolated from cellulosic waste.</title>
        <authorList>
            <person name="Amrutha R.N."/>
            <person name="Shrivastav A."/>
            <person name="Buddana S.K."/>
            <person name="Deshpande U."/>
            <person name="Prakasham R.S."/>
        </authorList>
    </citation>
    <scope>NUCLEOTIDE SEQUENCE [LARGE SCALE GENOMIC DNA]</scope>
    <source>
        <strain evidence="2 3">RSP-02</strain>
    </source>
</reference>
<organism evidence="2 3">
    <name type="scientific">Paracoccus mutanolyticus</name>
    <dbReference type="NCBI Taxonomy" id="1499308"/>
    <lineage>
        <taxon>Bacteria</taxon>
        <taxon>Pseudomonadati</taxon>
        <taxon>Pseudomonadota</taxon>
        <taxon>Alphaproteobacteria</taxon>
        <taxon>Rhodobacterales</taxon>
        <taxon>Paracoccaceae</taxon>
        <taxon>Paracoccus</taxon>
    </lineage>
</organism>
<keyword evidence="1 2" id="KW-0808">Transferase</keyword>
<dbReference type="InterPro" id="IPR023606">
    <property type="entry name" value="CoA-Trfase_III_dom_1_sf"/>
</dbReference>
<protein>
    <submittedName>
        <fullName evidence="2">CoA transferase</fullName>
    </submittedName>
</protein>
<dbReference type="InterPro" id="IPR050483">
    <property type="entry name" value="CoA-transferase_III_domain"/>
</dbReference>
<dbReference type="PANTHER" id="PTHR48207:SF3">
    <property type="entry name" value="SUCCINATE--HYDROXYMETHYLGLUTARATE COA-TRANSFERASE"/>
    <property type="match status" value="1"/>
</dbReference>
<gene>
    <name evidence="2" type="ORF">DPM13_04160</name>
</gene>
<accession>A0ABN5M4G0</accession>
<keyword evidence="3" id="KW-1185">Reference proteome</keyword>
<evidence type="ECO:0000313" key="2">
    <source>
        <dbReference type="EMBL" id="AWX92659.1"/>
    </source>
</evidence>
<evidence type="ECO:0000313" key="3">
    <source>
        <dbReference type="Proteomes" id="UP000249922"/>
    </source>
</evidence>
<name>A0ABN5M4G0_9RHOB</name>
<dbReference type="SUPFAM" id="SSF89796">
    <property type="entry name" value="CoA-transferase family III (CaiB/BaiF)"/>
    <property type="match status" value="1"/>
</dbReference>
<dbReference type="Gene3D" id="3.30.1540.10">
    <property type="entry name" value="formyl-coa transferase, domain 3"/>
    <property type="match status" value="1"/>
</dbReference>
<dbReference type="Gene3D" id="3.40.50.10540">
    <property type="entry name" value="Crotonobetainyl-coa:carnitine coa-transferase, domain 1"/>
    <property type="match status" value="1"/>
</dbReference>
<dbReference type="InterPro" id="IPR044855">
    <property type="entry name" value="CoA-Trfase_III_dom3_sf"/>
</dbReference>
<dbReference type="Pfam" id="PF02515">
    <property type="entry name" value="CoA_transf_3"/>
    <property type="match status" value="1"/>
</dbReference>
<dbReference type="GO" id="GO:0016740">
    <property type="term" value="F:transferase activity"/>
    <property type="evidence" value="ECO:0007669"/>
    <property type="project" value="UniProtKB-KW"/>
</dbReference>
<dbReference type="InterPro" id="IPR003673">
    <property type="entry name" value="CoA-Trfase_fam_III"/>
</dbReference>
<dbReference type="EMBL" id="CP030239">
    <property type="protein sequence ID" value="AWX92659.1"/>
    <property type="molecule type" value="Genomic_DNA"/>
</dbReference>